<feature type="domain" description="Tr-type G" evidence="6">
    <location>
        <begin position="1"/>
        <end position="234"/>
    </location>
</feature>
<dbReference type="CDD" id="cd03711">
    <property type="entry name" value="Tet_C"/>
    <property type="match status" value="1"/>
</dbReference>
<proteinExistence type="predicted"/>
<sequence length="652" mass="74055">MKKTIGILAHVDAGKTTLSEQLLYHTKRIRTRGRVDHKDTFLDNHPLEKQRGITIFSDQASFEYQGDEYYLVDTPGHVDFSAEMERVIQIMDYAIVVVSCVEGVQGHTLTVWNLLKKYKVPLVFFLNKTDREGAAPLQILAQMKKQFSKDIYPAGEGFFKGELPEELIEGIAEQDSSLLQYYLETGYDFTRWLPVLRNQITERKLFLSFQGSALLDQGIQEFLDGLSLLTQTSYEEKQPQDLCARVYKVRYDEQGKRLTFLKILSGVLRVKDIVSYLVKEENVMEKVNEIRFYNGKKYQAAEEARAGDLCAVAGISGLRAGDGINLEGQPDGFQIAPLLMAKVIYPSSLPAKTVWGYFKQLEDEDPMLEVVWNEALQEMQVHIMGAIQLEVLKELVKERFNLPVEFGECQIMYKETIASTVIGYGHFEPLRHYAEVHLKLSPGERGSGVVFFDECSGDILDSNYRHLVRTHVLEKQHKGVLTGSPLTDVAITLINGRAHEKHTEGGDFREAVYRAVRQGLEQAENVLLEPMYAFRIKVSSQYMGRVISDIQQRHGSFQPPQIEGQQVTIVGRAPAQTMMNYHQELVSFTQGKGILSLSFDGYEPCHNSQQVIEQSGYEKDHDPEATSDSVFCAKGAGYNVKWYEVHNYIHCK</sequence>
<dbReference type="InterPro" id="IPR035650">
    <property type="entry name" value="Tet_C"/>
</dbReference>
<dbReference type="GO" id="GO:0006412">
    <property type="term" value="P:translation"/>
    <property type="evidence" value="ECO:0007669"/>
    <property type="project" value="UniProtKB-KW"/>
</dbReference>
<dbReference type="SMART" id="SM00838">
    <property type="entry name" value="EFG_C"/>
    <property type="match status" value="1"/>
</dbReference>
<dbReference type="InterPro" id="IPR035647">
    <property type="entry name" value="EFG_III/V"/>
</dbReference>
<dbReference type="InterPro" id="IPR005517">
    <property type="entry name" value="Transl_elong_EFG/EF2_IV"/>
</dbReference>
<evidence type="ECO:0000256" key="1">
    <source>
        <dbReference type="ARBA" id="ARBA00003987"/>
    </source>
</evidence>
<dbReference type="InterPro" id="IPR000640">
    <property type="entry name" value="EFG_V-like"/>
</dbReference>
<dbReference type="Gene3D" id="2.40.30.10">
    <property type="entry name" value="Translation factors"/>
    <property type="match status" value="1"/>
</dbReference>
<evidence type="ECO:0000313" key="7">
    <source>
        <dbReference type="EMBL" id="MBC8584129.1"/>
    </source>
</evidence>
<dbReference type="GO" id="GO:0003924">
    <property type="term" value="F:GTPase activity"/>
    <property type="evidence" value="ECO:0007669"/>
    <property type="project" value="InterPro"/>
</dbReference>
<keyword evidence="4" id="KW-0342">GTP-binding</keyword>
<evidence type="ECO:0000256" key="2">
    <source>
        <dbReference type="ARBA" id="ARBA00022741"/>
    </source>
</evidence>
<dbReference type="InterPro" id="IPR000795">
    <property type="entry name" value="T_Tr_GTP-bd_dom"/>
</dbReference>
<dbReference type="NCBIfam" id="TIGR00231">
    <property type="entry name" value="small_GTP"/>
    <property type="match status" value="1"/>
</dbReference>
<dbReference type="InterPro" id="IPR014721">
    <property type="entry name" value="Ribsml_uS5_D2-typ_fold_subgr"/>
</dbReference>
<gene>
    <name evidence="7" type="ORF">H8705_00835</name>
</gene>
<dbReference type="Proteomes" id="UP000623678">
    <property type="component" value="Unassembled WGS sequence"/>
</dbReference>
<evidence type="ECO:0000313" key="8">
    <source>
        <dbReference type="Proteomes" id="UP000623678"/>
    </source>
</evidence>
<comment type="function">
    <text evidence="1">Abolishes the inhibitory effect of tetracyclin on protein synthesis by a non-covalent modification of the ribosomes.</text>
</comment>
<dbReference type="PROSITE" id="PS51722">
    <property type="entry name" value="G_TR_2"/>
    <property type="match status" value="1"/>
</dbReference>
<dbReference type="PANTHER" id="PTHR43261:SF1">
    <property type="entry name" value="RIBOSOME-RELEASING FACTOR 2, MITOCHONDRIAL"/>
    <property type="match status" value="1"/>
</dbReference>
<dbReference type="Pfam" id="PF00679">
    <property type="entry name" value="EFG_C"/>
    <property type="match status" value="1"/>
</dbReference>
<dbReference type="SMART" id="SM00889">
    <property type="entry name" value="EFG_IV"/>
    <property type="match status" value="1"/>
</dbReference>
<protein>
    <submittedName>
        <fullName evidence="7">TetM/TetW/TetO/TetS family tetracycline resistance ribosomal protection protein</fullName>
    </submittedName>
</protein>
<dbReference type="PANTHER" id="PTHR43261">
    <property type="entry name" value="TRANSLATION ELONGATION FACTOR G-RELATED"/>
    <property type="match status" value="1"/>
</dbReference>
<name>A0A926IFS5_9FIRM</name>
<dbReference type="PRINTS" id="PR01037">
    <property type="entry name" value="TCRTETOQM"/>
</dbReference>
<dbReference type="Gene3D" id="3.30.70.240">
    <property type="match status" value="1"/>
</dbReference>
<keyword evidence="8" id="KW-1185">Reference proteome</keyword>
<keyword evidence="2" id="KW-0547">Nucleotide-binding</keyword>
<dbReference type="Pfam" id="PF03764">
    <property type="entry name" value="EFG_IV"/>
    <property type="match status" value="1"/>
</dbReference>
<dbReference type="GO" id="GO:0005525">
    <property type="term" value="F:GTP binding"/>
    <property type="evidence" value="ECO:0007669"/>
    <property type="project" value="UniProtKB-KW"/>
</dbReference>
<accession>A0A926IFS5</accession>
<dbReference type="InterPro" id="IPR009000">
    <property type="entry name" value="Transl_B-barrel_sf"/>
</dbReference>
<dbReference type="AlphaFoldDB" id="A0A926IFS5"/>
<dbReference type="InterPro" id="IPR005225">
    <property type="entry name" value="Small_GTP-bd"/>
</dbReference>
<evidence type="ECO:0000256" key="3">
    <source>
        <dbReference type="ARBA" id="ARBA00022917"/>
    </source>
</evidence>
<dbReference type="InterPro" id="IPR020568">
    <property type="entry name" value="Ribosomal_Su5_D2-typ_SF"/>
</dbReference>
<dbReference type="Pfam" id="PF22042">
    <property type="entry name" value="EF-G_D2"/>
    <property type="match status" value="1"/>
</dbReference>
<comment type="caution">
    <text evidence="7">The sequence shown here is derived from an EMBL/GenBank/DDBJ whole genome shotgun (WGS) entry which is preliminary data.</text>
</comment>
<dbReference type="RefSeq" id="WP_262393981.1">
    <property type="nucleotide sequence ID" value="NZ_JACRTD010000001.1"/>
</dbReference>
<dbReference type="EMBL" id="JACRTD010000001">
    <property type="protein sequence ID" value="MBC8584129.1"/>
    <property type="molecule type" value="Genomic_DNA"/>
</dbReference>
<evidence type="ECO:0000259" key="6">
    <source>
        <dbReference type="PROSITE" id="PS51722"/>
    </source>
</evidence>
<keyword evidence="5" id="KW-0046">Antibiotic resistance</keyword>
<keyword evidence="3" id="KW-0648">Protein biosynthesis</keyword>
<dbReference type="Gene3D" id="3.30.70.870">
    <property type="entry name" value="Elongation Factor G (Translational Gtpase), domain 3"/>
    <property type="match status" value="1"/>
</dbReference>
<dbReference type="SUPFAM" id="SSF50447">
    <property type="entry name" value="Translation proteins"/>
    <property type="match status" value="1"/>
</dbReference>
<dbReference type="Pfam" id="PF00009">
    <property type="entry name" value="GTP_EFTU"/>
    <property type="match status" value="1"/>
</dbReference>
<evidence type="ECO:0000256" key="5">
    <source>
        <dbReference type="ARBA" id="ARBA00023251"/>
    </source>
</evidence>
<evidence type="ECO:0000256" key="4">
    <source>
        <dbReference type="ARBA" id="ARBA00023134"/>
    </source>
</evidence>
<dbReference type="Gene3D" id="3.30.230.10">
    <property type="match status" value="1"/>
</dbReference>
<reference evidence="7" key="1">
    <citation type="submission" date="2020-08" db="EMBL/GenBank/DDBJ databases">
        <title>Genome public.</title>
        <authorList>
            <person name="Liu C."/>
            <person name="Sun Q."/>
        </authorList>
    </citation>
    <scope>NUCLEOTIDE SEQUENCE</scope>
    <source>
        <strain evidence="7">NSJ-64</strain>
    </source>
</reference>
<dbReference type="PRINTS" id="PR00315">
    <property type="entry name" value="ELONGATNFCT"/>
</dbReference>
<dbReference type="GO" id="GO:0032790">
    <property type="term" value="P:ribosome disassembly"/>
    <property type="evidence" value="ECO:0007669"/>
    <property type="project" value="TreeGrafter"/>
</dbReference>
<dbReference type="SUPFAM" id="SSF54980">
    <property type="entry name" value="EF-G C-terminal domain-like"/>
    <property type="match status" value="2"/>
</dbReference>
<dbReference type="InterPro" id="IPR053905">
    <property type="entry name" value="EF-G-like_DII"/>
</dbReference>
<dbReference type="Gene3D" id="3.40.50.300">
    <property type="entry name" value="P-loop containing nucleotide triphosphate hydrolases"/>
    <property type="match status" value="1"/>
</dbReference>
<dbReference type="InterPro" id="IPR027417">
    <property type="entry name" value="P-loop_NTPase"/>
</dbReference>
<dbReference type="SUPFAM" id="SSF52540">
    <property type="entry name" value="P-loop containing nucleoside triphosphate hydrolases"/>
    <property type="match status" value="1"/>
</dbReference>
<organism evidence="7 8">
    <name type="scientific">Youxingia wuxianensis</name>
    <dbReference type="NCBI Taxonomy" id="2763678"/>
    <lineage>
        <taxon>Bacteria</taxon>
        <taxon>Bacillati</taxon>
        <taxon>Bacillota</taxon>
        <taxon>Clostridia</taxon>
        <taxon>Eubacteriales</taxon>
        <taxon>Oscillospiraceae</taxon>
        <taxon>Youxingia</taxon>
    </lineage>
</organism>
<dbReference type="SUPFAM" id="SSF54211">
    <property type="entry name" value="Ribosomal protein S5 domain 2-like"/>
    <property type="match status" value="1"/>
</dbReference>
<dbReference type="GO" id="GO:0046677">
    <property type="term" value="P:response to antibiotic"/>
    <property type="evidence" value="ECO:0007669"/>
    <property type="project" value="UniProtKB-KW"/>
</dbReference>